<feature type="transmembrane region" description="Helical" evidence="2">
    <location>
        <begin position="190"/>
        <end position="206"/>
    </location>
</feature>
<accession>A0A1G4ATA1</accession>
<dbReference type="Proteomes" id="UP000176998">
    <property type="component" value="Unassembled WGS sequence"/>
</dbReference>
<evidence type="ECO:0000313" key="3">
    <source>
        <dbReference type="EMBL" id="OHE92331.1"/>
    </source>
</evidence>
<gene>
    <name evidence="3" type="ORF">CORC01_12393</name>
</gene>
<feature type="transmembrane region" description="Helical" evidence="2">
    <location>
        <begin position="86"/>
        <end position="107"/>
    </location>
</feature>
<evidence type="ECO:0000313" key="4">
    <source>
        <dbReference type="Proteomes" id="UP000176998"/>
    </source>
</evidence>
<evidence type="ECO:0000256" key="1">
    <source>
        <dbReference type="SAM" id="MobiDB-lite"/>
    </source>
</evidence>
<protein>
    <submittedName>
        <fullName evidence="3">Uncharacterized protein</fullName>
    </submittedName>
</protein>
<dbReference type="EMBL" id="MJBS01000151">
    <property type="protein sequence ID" value="OHE92331.1"/>
    <property type="molecule type" value="Genomic_DNA"/>
</dbReference>
<feature type="region of interest" description="Disordered" evidence="1">
    <location>
        <begin position="1"/>
        <end position="79"/>
    </location>
</feature>
<dbReference type="GeneID" id="34565524"/>
<sequence>MTSSANTEASFPDQATSLSPRTSANLPSTAYSISSADSEDEETTEPTRTRIRSNEVRNERAEMLPAPQKENIKTERKPSRRSSGHVVWQMAAFYALGFMATHMAFFILLDGEPVETSGFNQNLQAALANFLAIAVEICLLSGIAVAYDQILWRLLRRKALEACTIDKLVTLVLSPWNLSRPGLLTSAPELWLIAFLCFMVPVTIVFPPGSLTVEFEDNVLTVTLPNVPTLNISNWGNGTWRDFLRLSLMEPDNDFVYVLVSVRPLTTKETLIRAVSGVTRVGYVQTIETVET</sequence>
<reference evidence="3 4" key="1">
    <citation type="submission" date="2016-09" db="EMBL/GenBank/DDBJ databases">
        <authorList>
            <person name="Capua I."/>
            <person name="De Benedictis P."/>
            <person name="Joannis T."/>
            <person name="Lombin L.H."/>
            <person name="Cattoli G."/>
        </authorList>
    </citation>
    <scope>NUCLEOTIDE SEQUENCE [LARGE SCALE GENOMIC DNA]</scope>
    <source>
        <strain evidence="3 4">IMI 309357</strain>
    </source>
</reference>
<dbReference type="RefSeq" id="XP_022469500.1">
    <property type="nucleotide sequence ID" value="XM_022624014.1"/>
</dbReference>
<proteinExistence type="predicted"/>
<organism evidence="3 4">
    <name type="scientific">Colletotrichum orchidophilum</name>
    <dbReference type="NCBI Taxonomy" id="1209926"/>
    <lineage>
        <taxon>Eukaryota</taxon>
        <taxon>Fungi</taxon>
        <taxon>Dikarya</taxon>
        <taxon>Ascomycota</taxon>
        <taxon>Pezizomycotina</taxon>
        <taxon>Sordariomycetes</taxon>
        <taxon>Hypocreomycetidae</taxon>
        <taxon>Glomerellales</taxon>
        <taxon>Glomerellaceae</taxon>
        <taxon>Colletotrichum</taxon>
    </lineage>
</organism>
<keyword evidence="2" id="KW-0472">Membrane</keyword>
<keyword evidence="2" id="KW-1133">Transmembrane helix</keyword>
<dbReference type="AlphaFoldDB" id="A0A1G4ATA1"/>
<dbReference type="OrthoDB" id="5322539at2759"/>
<evidence type="ECO:0000256" key="2">
    <source>
        <dbReference type="SAM" id="Phobius"/>
    </source>
</evidence>
<keyword evidence="4" id="KW-1185">Reference proteome</keyword>
<name>A0A1G4ATA1_9PEZI</name>
<dbReference type="STRING" id="1209926.A0A1G4ATA1"/>
<feature type="compositionally biased region" description="Basic and acidic residues" evidence="1">
    <location>
        <begin position="45"/>
        <end position="62"/>
    </location>
</feature>
<comment type="caution">
    <text evidence="3">The sequence shown here is derived from an EMBL/GenBank/DDBJ whole genome shotgun (WGS) entry which is preliminary data.</text>
</comment>
<feature type="compositionally biased region" description="Polar residues" evidence="1">
    <location>
        <begin position="1"/>
        <end position="31"/>
    </location>
</feature>
<feature type="transmembrane region" description="Helical" evidence="2">
    <location>
        <begin position="127"/>
        <end position="147"/>
    </location>
</feature>
<keyword evidence="2" id="KW-0812">Transmembrane</keyword>